<protein>
    <submittedName>
        <fullName evidence="1">Uncharacterized protein</fullName>
    </submittedName>
</protein>
<reference evidence="1" key="1">
    <citation type="submission" date="2021-01" db="EMBL/GenBank/DDBJ databases">
        <authorList>
            <consortium name="Genoscope - CEA"/>
            <person name="William W."/>
        </authorList>
    </citation>
    <scope>NUCLEOTIDE SEQUENCE</scope>
</reference>
<proteinExistence type="predicted"/>
<dbReference type="EMBL" id="CAJJDN010000038">
    <property type="protein sequence ID" value="CAD8079065.1"/>
    <property type="molecule type" value="Genomic_DNA"/>
</dbReference>
<dbReference type="Proteomes" id="UP000692954">
    <property type="component" value="Unassembled WGS sequence"/>
</dbReference>
<evidence type="ECO:0000313" key="2">
    <source>
        <dbReference type="Proteomes" id="UP000692954"/>
    </source>
</evidence>
<name>A0A8S1MQL1_9CILI</name>
<accession>A0A8S1MQL1</accession>
<dbReference type="AlphaFoldDB" id="A0A8S1MQL1"/>
<evidence type="ECO:0000313" key="1">
    <source>
        <dbReference type="EMBL" id="CAD8079065.1"/>
    </source>
</evidence>
<comment type="caution">
    <text evidence="1">The sequence shown here is derived from an EMBL/GenBank/DDBJ whole genome shotgun (WGS) entry which is preliminary data.</text>
</comment>
<sequence>MGNACCHNQEIYQHQFQNNNSQIMTTILKQNDIWDSSQNDDDDDNISSIKQYITPSAASKVDLDFSQDTNQSKMKQTIQLQSTRKSVKISYNNFVTMKQGEWIEQYTILKNQDKEVMEVFGQDNIKKQVF</sequence>
<keyword evidence="2" id="KW-1185">Reference proteome</keyword>
<gene>
    <name evidence="1" type="ORF">PSON_ATCC_30995.1.T0380264</name>
</gene>
<organism evidence="1 2">
    <name type="scientific">Paramecium sonneborni</name>
    <dbReference type="NCBI Taxonomy" id="65129"/>
    <lineage>
        <taxon>Eukaryota</taxon>
        <taxon>Sar</taxon>
        <taxon>Alveolata</taxon>
        <taxon>Ciliophora</taxon>
        <taxon>Intramacronucleata</taxon>
        <taxon>Oligohymenophorea</taxon>
        <taxon>Peniculida</taxon>
        <taxon>Parameciidae</taxon>
        <taxon>Paramecium</taxon>
    </lineage>
</organism>